<comment type="caution">
    <text evidence="2">The sequence shown here is derived from an EMBL/GenBank/DDBJ whole genome shotgun (WGS) entry which is preliminary data.</text>
</comment>
<evidence type="ECO:0000313" key="2">
    <source>
        <dbReference type="EMBL" id="KAK5605283.1"/>
    </source>
</evidence>
<dbReference type="AlphaFoldDB" id="A0AAV9R8C5"/>
<keyword evidence="3" id="KW-1185">Reference proteome</keyword>
<organism evidence="2 3">
    <name type="scientific">Crenichthys baileyi</name>
    <name type="common">White River springfish</name>
    <dbReference type="NCBI Taxonomy" id="28760"/>
    <lineage>
        <taxon>Eukaryota</taxon>
        <taxon>Metazoa</taxon>
        <taxon>Chordata</taxon>
        <taxon>Craniata</taxon>
        <taxon>Vertebrata</taxon>
        <taxon>Euteleostomi</taxon>
        <taxon>Actinopterygii</taxon>
        <taxon>Neopterygii</taxon>
        <taxon>Teleostei</taxon>
        <taxon>Neoteleostei</taxon>
        <taxon>Acanthomorphata</taxon>
        <taxon>Ovalentaria</taxon>
        <taxon>Atherinomorphae</taxon>
        <taxon>Cyprinodontiformes</taxon>
        <taxon>Goodeidae</taxon>
        <taxon>Crenichthys</taxon>
    </lineage>
</organism>
<proteinExistence type="predicted"/>
<dbReference type="EMBL" id="JAHHUM010002308">
    <property type="protein sequence ID" value="KAK5605283.1"/>
    <property type="molecule type" value="Genomic_DNA"/>
</dbReference>
<reference evidence="2 3" key="1">
    <citation type="submission" date="2021-06" db="EMBL/GenBank/DDBJ databases">
        <authorList>
            <person name="Palmer J.M."/>
        </authorList>
    </citation>
    <scope>NUCLEOTIDE SEQUENCE [LARGE SCALE GENOMIC DNA]</scope>
    <source>
        <strain evidence="2 3">MEX-2019</strain>
        <tissue evidence="2">Muscle</tissue>
    </source>
</reference>
<sequence length="181" mass="20253">MAGVSIKYVNSGSTRAPQNNWFFGMNYDITRGLVNSRRKRQTTKLQMKLLVQLMEKPGFVCFKDQIVNKLKKLKKEYRDAKKDILGCRPANQLSGAPESRHPPSPLSPGKLTTVTRGRQDPLVWRVTGVPHFHHLVEYKKVELSALQCLSVNLCGILKSWFHALATFSSGSKSSVLDPASA</sequence>
<feature type="region of interest" description="Disordered" evidence="1">
    <location>
        <begin position="88"/>
        <end position="112"/>
    </location>
</feature>
<evidence type="ECO:0000256" key="1">
    <source>
        <dbReference type="SAM" id="MobiDB-lite"/>
    </source>
</evidence>
<name>A0AAV9R8C5_9TELE</name>
<gene>
    <name evidence="2" type="ORF">CRENBAI_014254</name>
</gene>
<protein>
    <submittedName>
        <fullName evidence="2">Uncharacterized protein</fullName>
    </submittedName>
</protein>
<accession>A0AAV9R8C5</accession>
<dbReference type="Proteomes" id="UP001311232">
    <property type="component" value="Unassembled WGS sequence"/>
</dbReference>
<evidence type="ECO:0000313" key="3">
    <source>
        <dbReference type="Proteomes" id="UP001311232"/>
    </source>
</evidence>